<protein>
    <submittedName>
        <fullName evidence="1">Uncharacterized protein</fullName>
    </submittedName>
</protein>
<keyword evidence="2" id="KW-1185">Reference proteome</keyword>
<evidence type="ECO:0000313" key="1">
    <source>
        <dbReference type="EMBL" id="MFC0604892.1"/>
    </source>
</evidence>
<sequence>MKTLNRRLTLLTLVLFVTFNYSALSQVGIGADPDDSAMLDVSSTEKGMLTPRMTSAERAAIASPANGLLVYDTDENAFYFYDGGNWKKFVDENSANDYTGWGDYVDGTYTSASPLVLTTNTKITLPNDATTIRDSQKPTDVTTFYDPATSKIIGRDGDGLNIVIEFKIRPTANTTTKITVAIDIGAPVGEIYTRDFITSKGVGVEHYFLSSINAYTLNTWEANGGTVKIESDNPAEIYDIRFVFTRTHKAR</sequence>
<accession>A0ABV6Q9I8</accession>
<proteinExistence type="predicted"/>
<reference evidence="1 2" key="1">
    <citation type="submission" date="2024-09" db="EMBL/GenBank/DDBJ databases">
        <authorList>
            <person name="Sun Q."/>
            <person name="Mori K."/>
        </authorList>
    </citation>
    <scope>NUCLEOTIDE SEQUENCE [LARGE SCALE GENOMIC DNA]</scope>
    <source>
        <strain evidence="1 2">NCAIM B.02481</strain>
    </source>
</reference>
<dbReference type="RefSeq" id="WP_386063310.1">
    <property type="nucleotide sequence ID" value="NZ_JBHLTQ010000005.1"/>
</dbReference>
<name>A0ABV6Q9I8_9FLAO</name>
<gene>
    <name evidence="1" type="ORF">ACFFGA_10040</name>
</gene>
<dbReference type="EMBL" id="JBHLTQ010000005">
    <property type="protein sequence ID" value="MFC0604892.1"/>
    <property type="molecule type" value="Genomic_DNA"/>
</dbReference>
<evidence type="ECO:0000313" key="2">
    <source>
        <dbReference type="Proteomes" id="UP001589832"/>
    </source>
</evidence>
<organism evidence="1 2">
    <name type="scientific">Winogradskyella pulchriflava</name>
    <dbReference type="NCBI Taxonomy" id="1110688"/>
    <lineage>
        <taxon>Bacteria</taxon>
        <taxon>Pseudomonadati</taxon>
        <taxon>Bacteroidota</taxon>
        <taxon>Flavobacteriia</taxon>
        <taxon>Flavobacteriales</taxon>
        <taxon>Flavobacteriaceae</taxon>
        <taxon>Winogradskyella</taxon>
    </lineage>
</organism>
<dbReference type="Proteomes" id="UP001589832">
    <property type="component" value="Unassembled WGS sequence"/>
</dbReference>
<comment type="caution">
    <text evidence="1">The sequence shown here is derived from an EMBL/GenBank/DDBJ whole genome shotgun (WGS) entry which is preliminary data.</text>
</comment>